<evidence type="ECO:0000256" key="4">
    <source>
        <dbReference type="ARBA" id="ARBA00023027"/>
    </source>
</evidence>
<reference evidence="7" key="1">
    <citation type="submission" date="2020-10" db="EMBL/GenBank/DDBJ databases">
        <authorList>
            <person name="Gilroy R."/>
        </authorList>
    </citation>
    <scope>NUCLEOTIDE SEQUENCE</scope>
    <source>
        <strain evidence="7">6919</strain>
    </source>
</reference>
<keyword evidence="6" id="KW-0067">ATP-binding</keyword>
<reference evidence="7" key="2">
    <citation type="journal article" date="2021" name="PeerJ">
        <title>Extensive microbial diversity within the chicken gut microbiome revealed by metagenomics and culture.</title>
        <authorList>
            <person name="Gilroy R."/>
            <person name="Ravi A."/>
            <person name="Getino M."/>
            <person name="Pursley I."/>
            <person name="Horton D.L."/>
            <person name="Alikhan N.F."/>
            <person name="Baker D."/>
            <person name="Gharbi K."/>
            <person name="Hall N."/>
            <person name="Watson M."/>
            <person name="Adriaenssens E.M."/>
            <person name="Foster-Nyarko E."/>
            <person name="Jarju S."/>
            <person name="Secka A."/>
            <person name="Antonio M."/>
            <person name="Oren A."/>
            <person name="Chaudhuri R.R."/>
            <person name="La Ragione R."/>
            <person name="Hildebrand F."/>
            <person name="Pallen M.J."/>
        </authorList>
    </citation>
    <scope>NUCLEOTIDE SEQUENCE</scope>
    <source>
        <strain evidence="7">6919</strain>
    </source>
</reference>
<dbReference type="SUPFAM" id="SSF111331">
    <property type="entry name" value="NAD kinase/diacylglycerol kinase-like"/>
    <property type="match status" value="1"/>
</dbReference>
<dbReference type="GO" id="GO:0046872">
    <property type="term" value="F:metal ion binding"/>
    <property type="evidence" value="ECO:0007669"/>
    <property type="project" value="UniProtKB-UniRule"/>
</dbReference>
<keyword evidence="6" id="KW-0547">Nucleotide-binding</keyword>
<feature type="binding site" evidence="6">
    <location>
        <position position="76"/>
    </location>
    <ligand>
        <name>NAD(+)</name>
        <dbReference type="ChEBI" id="CHEBI:57540"/>
    </ligand>
</feature>
<evidence type="ECO:0000256" key="5">
    <source>
        <dbReference type="ARBA" id="ARBA00047925"/>
    </source>
</evidence>
<dbReference type="Pfam" id="PF01513">
    <property type="entry name" value="NAD_kinase"/>
    <property type="match status" value="1"/>
</dbReference>
<dbReference type="Proteomes" id="UP000823598">
    <property type="component" value="Unassembled WGS sequence"/>
</dbReference>
<dbReference type="InterPro" id="IPR017438">
    <property type="entry name" value="ATP-NAD_kinase_N"/>
</dbReference>
<dbReference type="GO" id="GO:0006741">
    <property type="term" value="P:NADP+ biosynthetic process"/>
    <property type="evidence" value="ECO:0007669"/>
    <property type="project" value="UniProtKB-UniRule"/>
</dbReference>
<evidence type="ECO:0000256" key="2">
    <source>
        <dbReference type="ARBA" id="ARBA00022777"/>
    </source>
</evidence>
<dbReference type="InterPro" id="IPR017437">
    <property type="entry name" value="ATP-NAD_kinase_PpnK-typ_C"/>
</dbReference>
<proteinExistence type="inferred from homology"/>
<dbReference type="InterPro" id="IPR002504">
    <property type="entry name" value="NADK"/>
</dbReference>
<feature type="binding site" evidence="6">
    <location>
        <begin position="71"/>
        <end position="72"/>
    </location>
    <ligand>
        <name>NAD(+)</name>
        <dbReference type="ChEBI" id="CHEBI:57540"/>
    </ligand>
</feature>
<dbReference type="AlphaFoldDB" id="A0A9D9INC7"/>
<dbReference type="GO" id="GO:0019674">
    <property type="term" value="P:NAD+ metabolic process"/>
    <property type="evidence" value="ECO:0007669"/>
    <property type="project" value="InterPro"/>
</dbReference>
<keyword evidence="3 6" id="KW-0521">NADP</keyword>
<dbReference type="GO" id="GO:0003951">
    <property type="term" value="F:NAD+ kinase activity"/>
    <property type="evidence" value="ECO:0007669"/>
    <property type="project" value="UniProtKB-UniRule"/>
</dbReference>
<protein>
    <recommendedName>
        <fullName evidence="6">NAD kinase</fullName>
        <ecNumber evidence="6">2.7.1.23</ecNumber>
    </recommendedName>
    <alternativeName>
        <fullName evidence="6">ATP-dependent NAD kinase</fullName>
    </alternativeName>
</protein>
<dbReference type="GO" id="GO:0051287">
    <property type="term" value="F:NAD binding"/>
    <property type="evidence" value="ECO:0007669"/>
    <property type="project" value="UniProtKB-ARBA"/>
</dbReference>
<keyword evidence="4 6" id="KW-0520">NAD</keyword>
<dbReference type="Pfam" id="PF20143">
    <property type="entry name" value="NAD_kinase_C"/>
    <property type="match status" value="1"/>
</dbReference>
<dbReference type="Gene3D" id="2.60.200.30">
    <property type="entry name" value="Probable inorganic polyphosphate/atp-NAD kinase, domain 2"/>
    <property type="match status" value="1"/>
</dbReference>
<evidence type="ECO:0000256" key="6">
    <source>
        <dbReference type="HAMAP-Rule" id="MF_00361"/>
    </source>
</evidence>
<dbReference type="EMBL" id="JADIMC010000019">
    <property type="protein sequence ID" value="MBO8475672.1"/>
    <property type="molecule type" value="Genomic_DNA"/>
</dbReference>
<feature type="binding site" evidence="6">
    <location>
        <begin position="144"/>
        <end position="145"/>
    </location>
    <ligand>
        <name>NAD(+)</name>
        <dbReference type="ChEBI" id="CHEBI:57540"/>
    </ligand>
</feature>
<comment type="function">
    <text evidence="6">Involved in the regulation of the intracellular balance of NAD and NADP, and is a key enzyme in the biosynthesis of NADP. Catalyzes specifically the phosphorylation on 2'-hydroxyl of the adenosine moiety of NAD to yield NADP.</text>
</comment>
<evidence type="ECO:0000313" key="8">
    <source>
        <dbReference type="Proteomes" id="UP000823598"/>
    </source>
</evidence>
<comment type="similarity">
    <text evidence="6">Belongs to the NAD kinase family.</text>
</comment>
<dbReference type="NCBIfam" id="NF002521">
    <property type="entry name" value="PRK01911.1"/>
    <property type="match status" value="1"/>
</dbReference>
<evidence type="ECO:0000256" key="1">
    <source>
        <dbReference type="ARBA" id="ARBA00022679"/>
    </source>
</evidence>
<keyword evidence="2 6" id="KW-0418">Kinase</keyword>
<dbReference type="PANTHER" id="PTHR20275:SF0">
    <property type="entry name" value="NAD KINASE"/>
    <property type="match status" value="1"/>
</dbReference>
<gene>
    <name evidence="6" type="primary">nadK</name>
    <name evidence="7" type="ORF">IAB88_01605</name>
</gene>
<feature type="binding site" evidence="6">
    <location>
        <position position="209"/>
    </location>
    <ligand>
        <name>NAD(+)</name>
        <dbReference type="ChEBI" id="CHEBI:57540"/>
    </ligand>
</feature>
<accession>A0A9D9INC7</accession>
<dbReference type="GO" id="GO:0005737">
    <property type="term" value="C:cytoplasm"/>
    <property type="evidence" value="ECO:0007669"/>
    <property type="project" value="UniProtKB-SubCell"/>
</dbReference>
<keyword evidence="1 6" id="KW-0808">Transferase</keyword>
<evidence type="ECO:0000256" key="3">
    <source>
        <dbReference type="ARBA" id="ARBA00022857"/>
    </source>
</evidence>
<dbReference type="InterPro" id="IPR016064">
    <property type="entry name" value="NAD/diacylglycerol_kinase_sf"/>
</dbReference>
<dbReference type="Gene3D" id="3.40.50.10330">
    <property type="entry name" value="Probable inorganic polyphosphate/atp-NAD kinase, domain 1"/>
    <property type="match status" value="1"/>
</dbReference>
<keyword evidence="6" id="KW-0963">Cytoplasm</keyword>
<name>A0A9D9INC7_9BACT</name>
<feature type="active site" description="Proton acceptor" evidence="6">
    <location>
        <position position="71"/>
    </location>
</feature>
<comment type="caution">
    <text evidence="7">The sequence shown here is derived from an EMBL/GenBank/DDBJ whole genome shotgun (WGS) entry which is preliminary data.</text>
</comment>
<feature type="binding site" evidence="6">
    <location>
        <position position="174"/>
    </location>
    <ligand>
        <name>NAD(+)</name>
        <dbReference type="ChEBI" id="CHEBI:57540"/>
    </ligand>
</feature>
<sequence>MKVAVYGNFHQDAHIKSLRHMFSVLQANNVSVGMERDFYDYLSRLLPGLEVGDMIGDEVFDADVVMSIGGDGTFLRTAAKIGARQVPIVGINTGHLGYLSEVAASDFDLLFAEIEKGEYKIEERTLLEVETDAEVVLPNRFALNEVAIQKNASASMLRMETTVNGNVLGDYLGDGVIVATPTGSTAYNLSVGGPILHPVSGCFAISPIAAHSLTMRPLVLSDNSVIEITTVSNRSQTFRVAIDGVSVSFPIGSRICLKKAGHTVRLLQRRDHNFACALRNKLMWGADSR</sequence>
<organism evidence="7 8">
    <name type="scientific">Candidatus Limisoma faecipullorum</name>
    <dbReference type="NCBI Taxonomy" id="2840854"/>
    <lineage>
        <taxon>Bacteria</taxon>
        <taxon>Pseudomonadati</taxon>
        <taxon>Bacteroidota</taxon>
        <taxon>Bacteroidia</taxon>
        <taxon>Bacteroidales</taxon>
        <taxon>Candidatus Limisoma</taxon>
    </lineage>
</organism>
<dbReference type="EC" id="2.7.1.23" evidence="6"/>
<comment type="catalytic activity">
    <reaction evidence="5 6">
        <text>NAD(+) + ATP = ADP + NADP(+) + H(+)</text>
        <dbReference type="Rhea" id="RHEA:18629"/>
        <dbReference type="ChEBI" id="CHEBI:15378"/>
        <dbReference type="ChEBI" id="CHEBI:30616"/>
        <dbReference type="ChEBI" id="CHEBI:57540"/>
        <dbReference type="ChEBI" id="CHEBI:58349"/>
        <dbReference type="ChEBI" id="CHEBI:456216"/>
        <dbReference type="EC" id="2.7.1.23"/>
    </reaction>
</comment>
<comment type="caution">
    <text evidence="6">Lacks conserved residue(s) required for the propagation of feature annotation.</text>
</comment>
<dbReference type="GO" id="GO:0005524">
    <property type="term" value="F:ATP binding"/>
    <property type="evidence" value="ECO:0007669"/>
    <property type="project" value="UniProtKB-KW"/>
</dbReference>
<feature type="binding site" evidence="6">
    <location>
        <begin position="185"/>
        <end position="190"/>
    </location>
    <ligand>
        <name>NAD(+)</name>
        <dbReference type="ChEBI" id="CHEBI:57540"/>
    </ligand>
</feature>
<evidence type="ECO:0000313" key="7">
    <source>
        <dbReference type="EMBL" id="MBO8475672.1"/>
    </source>
</evidence>
<comment type="cofactor">
    <cofactor evidence="6">
        <name>a divalent metal cation</name>
        <dbReference type="ChEBI" id="CHEBI:60240"/>
    </cofactor>
</comment>
<dbReference type="HAMAP" id="MF_00361">
    <property type="entry name" value="NAD_kinase"/>
    <property type="match status" value="1"/>
</dbReference>
<comment type="subcellular location">
    <subcellularLocation>
        <location evidence="6">Cytoplasm</location>
    </subcellularLocation>
</comment>
<dbReference type="PANTHER" id="PTHR20275">
    <property type="entry name" value="NAD KINASE"/>
    <property type="match status" value="1"/>
</dbReference>